<evidence type="ECO:0000313" key="16">
    <source>
        <dbReference type="Proteomes" id="UP000680714"/>
    </source>
</evidence>
<comment type="caution">
    <text evidence="15">The sequence shown here is derived from an EMBL/GenBank/DDBJ whole genome shotgun (WGS) entry which is preliminary data.</text>
</comment>
<evidence type="ECO:0000259" key="14">
    <source>
        <dbReference type="Pfam" id="PF06832"/>
    </source>
</evidence>
<dbReference type="Gene3D" id="3.40.710.10">
    <property type="entry name" value="DD-peptidase/beta-lactamase superfamily"/>
    <property type="match status" value="1"/>
</dbReference>
<dbReference type="InterPro" id="IPR009647">
    <property type="entry name" value="PBP_C"/>
</dbReference>
<proteinExistence type="inferred from homology"/>
<keyword evidence="16" id="KW-1185">Reference proteome</keyword>
<dbReference type="NCBIfam" id="TIGR02073">
    <property type="entry name" value="PBP_1c"/>
    <property type="match status" value="1"/>
</dbReference>
<evidence type="ECO:0000256" key="10">
    <source>
        <dbReference type="ARBA" id="ARBA00044770"/>
    </source>
</evidence>
<evidence type="ECO:0000256" key="6">
    <source>
        <dbReference type="ARBA" id="ARBA00022676"/>
    </source>
</evidence>
<keyword evidence="8" id="KW-0378">Hydrolase</keyword>
<evidence type="ECO:0000256" key="7">
    <source>
        <dbReference type="ARBA" id="ARBA00022679"/>
    </source>
</evidence>
<feature type="domain" description="Penicillin-binding protein transpeptidase" evidence="12">
    <location>
        <begin position="299"/>
        <end position="553"/>
    </location>
</feature>
<evidence type="ECO:0000256" key="9">
    <source>
        <dbReference type="ARBA" id="ARBA00023268"/>
    </source>
</evidence>
<dbReference type="InterPro" id="IPR023346">
    <property type="entry name" value="Lysozyme-like_dom_sf"/>
</dbReference>
<dbReference type="InterPro" id="IPR001460">
    <property type="entry name" value="PCN-bd_Tpept"/>
</dbReference>
<keyword evidence="5" id="KW-0645">Protease</keyword>
<dbReference type="PANTHER" id="PTHR32282">
    <property type="entry name" value="BINDING PROTEIN TRANSPEPTIDASE, PUTATIVE-RELATED"/>
    <property type="match status" value="1"/>
</dbReference>
<evidence type="ECO:0000259" key="13">
    <source>
        <dbReference type="Pfam" id="PF00912"/>
    </source>
</evidence>
<dbReference type="InterPro" id="IPR012338">
    <property type="entry name" value="Beta-lactam/transpept-like"/>
</dbReference>
<keyword evidence="7" id="KW-0808">Transferase</keyword>
<evidence type="ECO:0000256" key="4">
    <source>
        <dbReference type="ARBA" id="ARBA00022645"/>
    </source>
</evidence>
<comment type="pathway">
    <text evidence="1">Cell wall biogenesis; peptidoglycan biosynthesis.</text>
</comment>
<dbReference type="InterPro" id="IPR011815">
    <property type="entry name" value="PBP_1c"/>
</dbReference>
<dbReference type="RefSeq" id="WP_211549397.1">
    <property type="nucleotide sequence ID" value="NZ_JAGTUF010000011.1"/>
</dbReference>
<dbReference type="Pfam" id="PF00905">
    <property type="entry name" value="Transpeptidase"/>
    <property type="match status" value="1"/>
</dbReference>
<evidence type="ECO:0000256" key="1">
    <source>
        <dbReference type="ARBA" id="ARBA00004752"/>
    </source>
</evidence>
<dbReference type="InterPro" id="IPR050396">
    <property type="entry name" value="Glycosyltr_51/Transpeptidase"/>
</dbReference>
<keyword evidence="9" id="KW-0511">Multifunctional enzyme</keyword>
<dbReference type="Proteomes" id="UP000680714">
    <property type="component" value="Unassembled WGS sequence"/>
</dbReference>
<reference evidence="15 16" key="1">
    <citation type="submission" date="2021-04" db="EMBL/GenBank/DDBJ databases">
        <title>Magnetospirillum sulfuroxidans sp. nov., a facultative chemolithoautotrophic sulfur-oxidizing alphaproteobacterium isolated from freshwater sediment and proposals for Paramagetospirillum gen. nov., and Magnetospirillaceae fam. nov.</title>
        <authorList>
            <person name="Koziaeva V."/>
            <person name="Geelhoed J.S."/>
            <person name="Sorokin D.Y."/>
            <person name="Grouzdev D.S."/>
        </authorList>
    </citation>
    <scope>NUCLEOTIDE SEQUENCE [LARGE SCALE GENOMIC DNA]</scope>
    <source>
        <strain evidence="15 16">J10</strain>
    </source>
</reference>
<dbReference type="PANTHER" id="PTHR32282:SF15">
    <property type="entry name" value="PENICILLIN-BINDING PROTEIN 1C"/>
    <property type="match status" value="1"/>
</dbReference>
<evidence type="ECO:0000256" key="5">
    <source>
        <dbReference type="ARBA" id="ARBA00022670"/>
    </source>
</evidence>
<comment type="similarity">
    <text evidence="2">In the C-terminal section; belongs to the transpeptidase family.</text>
</comment>
<evidence type="ECO:0000259" key="12">
    <source>
        <dbReference type="Pfam" id="PF00905"/>
    </source>
</evidence>
<evidence type="ECO:0000256" key="2">
    <source>
        <dbReference type="ARBA" id="ARBA00007090"/>
    </source>
</evidence>
<feature type="domain" description="Glycosyl transferase family 51" evidence="13">
    <location>
        <begin position="59"/>
        <end position="222"/>
    </location>
</feature>
<dbReference type="Pfam" id="PF00912">
    <property type="entry name" value="Transgly"/>
    <property type="match status" value="1"/>
</dbReference>
<comment type="similarity">
    <text evidence="3">In the N-terminal section; belongs to the glycosyltransferase 51 family.</text>
</comment>
<dbReference type="SUPFAM" id="SSF56601">
    <property type="entry name" value="beta-lactamase/transpeptidase-like"/>
    <property type="match status" value="1"/>
</dbReference>
<keyword evidence="4" id="KW-0121">Carboxypeptidase</keyword>
<dbReference type="Pfam" id="PF06832">
    <property type="entry name" value="BiPBP_C"/>
    <property type="match status" value="1"/>
</dbReference>
<dbReference type="EMBL" id="JAGTUF010000011">
    <property type="protein sequence ID" value="MBR9972546.1"/>
    <property type="molecule type" value="Genomic_DNA"/>
</dbReference>
<dbReference type="EC" id="2.4.99.28" evidence="10"/>
<dbReference type="InterPro" id="IPR001264">
    <property type="entry name" value="Glyco_trans_51"/>
</dbReference>
<protein>
    <recommendedName>
        <fullName evidence="10">peptidoglycan glycosyltransferase</fullName>
        <ecNumber evidence="10">2.4.99.28</ecNumber>
    </recommendedName>
</protein>
<dbReference type="SUPFAM" id="SSF53955">
    <property type="entry name" value="Lysozyme-like"/>
    <property type="match status" value="1"/>
</dbReference>
<accession>A0ABS5IDQ6</accession>
<name>A0ABS5IDQ6_9PROT</name>
<organism evidence="15 16">
    <name type="scientific">Magnetospirillum sulfuroxidans</name>
    <dbReference type="NCBI Taxonomy" id="611300"/>
    <lineage>
        <taxon>Bacteria</taxon>
        <taxon>Pseudomonadati</taxon>
        <taxon>Pseudomonadota</taxon>
        <taxon>Alphaproteobacteria</taxon>
        <taxon>Rhodospirillales</taxon>
        <taxon>Rhodospirillaceae</taxon>
        <taxon>Magnetospirillum</taxon>
    </lineage>
</organism>
<evidence type="ECO:0000256" key="11">
    <source>
        <dbReference type="ARBA" id="ARBA00049902"/>
    </source>
</evidence>
<dbReference type="Gene3D" id="1.10.3810.10">
    <property type="entry name" value="Biosynthetic peptidoglycan transglycosylase-like"/>
    <property type="match status" value="1"/>
</dbReference>
<evidence type="ECO:0000256" key="8">
    <source>
        <dbReference type="ARBA" id="ARBA00022801"/>
    </source>
</evidence>
<dbReference type="InterPro" id="IPR036950">
    <property type="entry name" value="PBP_transglycosylase"/>
</dbReference>
<sequence length="680" mass="72085">MIRRHAIKIALAAFGVIAAILIADRLFPPDLGKLRDHSTLVLDAQGGLLQAFPAAGDVMRVPTGLEQVDPLYPAMLKAAEDRRFGLHPGFDPFAALRATGQALRYGRVVSGASTLSMQVARLLEPKPRTLGAKLTEILRAVQVQAHLGRDGILAAYMTLAPFGGALEGVQAASWAWFGKPPTHLSPAEAALLAALPQSPERLRPDRFPAAARAARDRILDRAAAAGVINTATAQAAKADPVPVDQRPLPMHAPHLARRLAAAAPVGAILRTHVDGKLQRGLERLGLTQKQRFADDADLAVVVLANQDRKLLAHLGSGDWLARQVDLSQARRSPGSTLKPFIYAVAFDDLSLHPGSLISDMPQRFGAWRPRNFDHDFHGTVTAREALQRSLNIPAVQVLEKIGPARFAAVVRLCGIDLSFPSTEDPGLPLALGGVGIRLTDLAALYAGLADDGRILPPATLQGEPPPSPRVLVGSAAARAVLDVLEGSPSPNGIASGSGVARPRRIAFKTGTSFGFRDAWTVGVSADYTVAVWVGRADGAPRPGAMGRETAAPIMFKVFDLLPPDHGLRPPPQSPGHALFQAVPPPALAHLRQDHSLPGRPGEPLRILFPPDGAVVETLKDGVSLLAAGGTPPFQWVVDGDPLPAGASFWPPQGEGFSRIVVVDSHGRRAETSIRVQMPDN</sequence>
<gene>
    <name evidence="15" type="primary">pbpC</name>
    <name evidence="15" type="ORF">KEC16_12550</name>
</gene>
<feature type="domain" description="Penicillin-binding C-terminal" evidence="14">
    <location>
        <begin position="601"/>
        <end position="673"/>
    </location>
</feature>
<keyword evidence="6" id="KW-0328">Glycosyltransferase</keyword>
<comment type="catalytic activity">
    <reaction evidence="11">
        <text>[GlcNAc-(1-&gt;4)-Mur2Ac(oyl-L-Ala-gamma-D-Glu-L-Lys-D-Ala-D-Ala)](n)-di-trans,octa-cis-undecaprenyl diphosphate + beta-D-GlcNAc-(1-&gt;4)-Mur2Ac(oyl-L-Ala-gamma-D-Glu-L-Lys-D-Ala-D-Ala)-di-trans,octa-cis-undecaprenyl diphosphate = [GlcNAc-(1-&gt;4)-Mur2Ac(oyl-L-Ala-gamma-D-Glu-L-Lys-D-Ala-D-Ala)](n+1)-di-trans,octa-cis-undecaprenyl diphosphate + di-trans,octa-cis-undecaprenyl diphosphate + H(+)</text>
        <dbReference type="Rhea" id="RHEA:23708"/>
        <dbReference type="Rhea" id="RHEA-COMP:9602"/>
        <dbReference type="Rhea" id="RHEA-COMP:9603"/>
        <dbReference type="ChEBI" id="CHEBI:15378"/>
        <dbReference type="ChEBI" id="CHEBI:58405"/>
        <dbReference type="ChEBI" id="CHEBI:60033"/>
        <dbReference type="ChEBI" id="CHEBI:78435"/>
        <dbReference type="EC" id="2.4.99.28"/>
    </reaction>
</comment>
<evidence type="ECO:0000256" key="3">
    <source>
        <dbReference type="ARBA" id="ARBA00007739"/>
    </source>
</evidence>
<evidence type="ECO:0000313" key="15">
    <source>
        <dbReference type="EMBL" id="MBR9972546.1"/>
    </source>
</evidence>